<dbReference type="PANTHER" id="PTHR43848:SF2">
    <property type="entry name" value="PUTRESCINE TRANSPORT SYSTEM PERMEASE PROTEIN POTI"/>
    <property type="match status" value="1"/>
</dbReference>
<dbReference type="InterPro" id="IPR000515">
    <property type="entry name" value="MetI-like"/>
</dbReference>
<feature type="region of interest" description="Disordered" evidence="9">
    <location>
        <begin position="1"/>
        <end position="24"/>
    </location>
</feature>
<dbReference type="Pfam" id="PF00528">
    <property type="entry name" value="BPD_transp_1"/>
    <property type="match status" value="1"/>
</dbReference>
<evidence type="ECO:0000256" key="9">
    <source>
        <dbReference type="SAM" id="MobiDB-lite"/>
    </source>
</evidence>
<name>A0ABR8N9S3_9ACTN</name>
<keyword evidence="4" id="KW-1003">Cell membrane</keyword>
<comment type="subcellular location">
    <subcellularLocation>
        <location evidence="1 8">Cell membrane</location>
        <topology evidence="1 8">Multi-pass membrane protein</topology>
    </subcellularLocation>
</comment>
<feature type="transmembrane region" description="Helical" evidence="8">
    <location>
        <begin position="160"/>
        <end position="185"/>
    </location>
</feature>
<keyword evidence="5 8" id="KW-0812">Transmembrane</keyword>
<dbReference type="Proteomes" id="UP000618818">
    <property type="component" value="Unassembled WGS sequence"/>
</dbReference>
<evidence type="ECO:0000313" key="12">
    <source>
        <dbReference type="Proteomes" id="UP000618818"/>
    </source>
</evidence>
<feature type="transmembrane region" description="Helical" evidence="8">
    <location>
        <begin position="132"/>
        <end position="154"/>
    </location>
</feature>
<keyword evidence="7 8" id="KW-0472">Membrane</keyword>
<feature type="domain" description="ABC transmembrane type-1" evidence="10">
    <location>
        <begin position="94"/>
        <end position="287"/>
    </location>
</feature>
<dbReference type="RefSeq" id="WP_191194616.1">
    <property type="nucleotide sequence ID" value="NZ_JACXYZ010000001.1"/>
</dbReference>
<dbReference type="Gene3D" id="1.10.3720.10">
    <property type="entry name" value="MetI-like"/>
    <property type="match status" value="1"/>
</dbReference>
<dbReference type="PROSITE" id="PS50928">
    <property type="entry name" value="ABC_TM1"/>
    <property type="match status" value="1"/>
</dbReference>
<evidence type="ECO:0000256" key="5">
    <source>
        <dbReference type="ARBA" id="ARBA00022692"/>
    </source>
</evidence>
<feature type="transmembrane region" description="Helical" evidence="8">
    <location>
        <begin position="33"/>
        <end position="53"/>
    </location>
</feature>
<dbReference type="InterPro" id="IPR035906">
    <property type="entry name" value="MetI-like_sf"/>
</dbReference>
<evidence type="ECO:0000256" key="6">
    <source>
        <dbReference type="ARBA" id="ARBA00022989"/>
    </source>
</evidence>
<evidence type="ECO:0000256" key="7">
    <source>
        <dbReference type="ARBA" id="ARBA00023136"/>
    </source>
</evidence>
<keyword evidence="12" id="KW-1185">Reference proteome</keyword>
<protein>
    <submittedName>
        <fullName evidence="11">ABC transporter permease</fullName>
    </submittedName>
</protein>
<evidence type="ECO:0000259" key="10">
    <source>
        <dbReference type="PROSITE" id="PS50928"/>
    </source>
</evidence>
<reference evidence="11 12" key="1">
    <citation type="submission" date="2020-09" db="EMBL/GenBank/DDBJ databases">
        <title>novel species in genus Nocardioides.</title>
        <authorList>
            <person name="Zhang G."/>
        </authorList>
    </citation>
    <scope>NUCLEOTIDE SEQUENCE [LARGE SCALE GENOMIC DNA]</scope>
    <source>
        <strain evidence="11 12">KCTC 39551</strain>
    </source>
</reference>
<sequence length="298" mass="32338">MTTTTRPTPPATPPAPTSSPTAYRPSAGKRAQVWLANHFAMISAILVLLYLFLPVAYTFAFSFNDHGKTNIVWQGFTWEHWQDPCGVQGVCESLVTSLEVGVISTVVATVLGTLMALAMVRYRFRGKAASNVLIFVPMATPEIVMGAALLTIFVQGFANIGINLGFGTIVFSHIMFCVSFVVVTVRARIQSLDPRIEEAAQDLYASPMQTFWKVTFPLILPGIAGAAMLAFSLSFDDFIITNFVSGNESTFPKFVYVASRRGIPAEANVIGFSMFVIAVLLVVGAQVVSSLRASKYKT</sequence>
<feature type="compositionally biased region" description="Pro residues" evidence="9">
    <location>
        <begin position="7"/>
        <end position="17"/>
    </location>
</feature>
<evidence type="ECO:0000256" key="2">
    <source>
        <dbReference type="ARBA" id="ARBA00007069"/>
    </source>
</evidence>
<feature type="transmembrane region" description="Helical" evidence="8">
    <location>
        <begin position="269"/>
        <end position="288"/>
    </location>
</feature>
<comment type="caution">
    <text evidence="11">The sequence shown here is derived from an EMBL/GenBank/DDBJ whole genome shotgun (WGS) entry which is preliminary data.</text>
</comment>
<organism evidence="11 12">
    <name type="scientific">Nocardioides cavernae</name>
    <dbReference type="NCBI Taxonomy" id="1921566"/>
    <lineage>
        <taxon>Bacteria</taxon>
        <taxon>Bacillati</taxon>
        <taxon>Actinomycetota</taxon>
        <taxon>Actinomycetes</taxon>
        <taxon>Propionibacteriales</taxon>
        <taxon>Nocardioidaceae</taxon>
        <taxon>Nocardioides</taxon>
    </lineage>
</organism>
<evidence type="ECO:0000256" key="4">
    <source>
        <dbReference type="ARBA" id="ARBA00022475"/>
    </source>
</evidence>
<comment type="similarity">
    <text evidence="2">Belongs to the binding-protein-dependent transport system permease family. CysTW subfamily.</text>
</comment>
<accession>A0ABR8N9S3</accession>
<dbReference type="InterPro" id="IPR051789">
    <property type="entry name" value="Bact_Polyamine_Transport"/>
</dbReference>
<evidence type="ECO:0000256" key="1">
    <source>
        <dbReference type="ARBA" id="ARBA00004651"/>
    </source>
</evidence>
<gene>
    <name evidence="11" type="ORF">IEZ26_09725</name>
</gene>
<feature type="transmembrane region" description="Helical" evidence="8">
    <location>
        <begin position="214"/>
        <end position="235"/>
    </location>
</feature>
<dbReference type="EMBL" id="JACXYZ010000001">
    <property type="protein sequence ID" value="MBD3924896.1"/>
    <property type="molecule type" value="Genomic_DNA"/>
</dbReference>
<keyword evidence="6 8" id="KW-1133">Transmembrane helix</keyword>
<feature type="transmembrane region" description="Helical" evidence="8">
    <location>
        <begin position="100"/>
        <end position="120"/>
    </location>
</feature>
<evidence type="ECO:0000256" key="3">
    <source>
        <dbReference type="ARBA" id="ARBA00022448"/>
    </source>
</evidence>
<dbReference type="PANTHER" id="PTHR43848">
    <property type="entry name" value="PUTRESCINE TRANSPORT SYSTEM PERMEASE PROTEIN POTI"/>
    <property type="match status" value="1"/>
</dbReference>
<keyword evidence="3 8" id="KW-0813">Transport</keyword>
<evidence type="ECO:0000256" key="8">
    <source>
        <dbReference type="RuleBase" id="RU363032"/>
    </source>
</evidence>
<dbReference type="CDD" id="cd06261">
    <property type="entry name" value="TM_PBP2"/>
    <property type="match status" value="1"/>
</dbReference>
<proteinExistence type="inferred from homology"/>
<dbReference type="SUPFAM" id="SSF161098">
    <property type="entry name" value="MetI-like"/>
    <property type="match status" value="1"/>
</dbReference>
<evidence type="ECO:0000313" key="11">
    <source>
        <dbReference type="EMBL" id="MBD3924896.1"/>
    </source>
</evidence>